<dbReference type="InterPro" id="IPR052798">
    <property type="entry name" value="Giardia_VSA"/>
</dbReference>
<sequence length="494" mass="53976">MCYDQLCSECDARKVLCTQCISNYFKDGDGFCTKCADPLCERCGPSAATCKKCTAADFNLDKNPLVYKDSRGRCRHCAFSIHGSCKACNSTGTCARCASGHYMDAAGSCKRCPDPLCVRCTGPKGKTCVKCETGFYEEDDFEQPSYPVYLTATGSCAKCTKQPWYKGCRACKEGGACTRCEEGFRLSSKGTCNPCADDRCAECAPNLIKCLKCMDVPIWAENPYEYGPIYMTKTGKCRECEKHLRDNGCEACDETGQCTRCTPTVDDSPNSPTVYLSKGICKQCPDDCKECRPDGSCHTCANGYRKTLKGDKCVQCKDYSKCVRCTDGMLGCQKCSADGLRCEDCSGMTGHDKKCRKCANPLCECKKDASICTGCRYVPGKALWLDTRANTCRECAEGCSYDCTKDGCPFCDDGYVKVGKACKRECNATGKTCKLCKFYTAADNSPGSVPVYMDKAGRCQKCAVKGCEECRNDGTCRTFGCRYGYVNKNGKCVV</sequence>
<dbReference type="InterPro" id="IPR006212">
    <property type="entry name" value="Furin_repeat"/>
</dbReference>
<evidence type="ECO:0008006" key="3">
    <source>
        <dbReference type="Google" id="ProtNLM"/>
    </source>
</evidence>
<dbReference type="EMBL" id="GL433837">
    <property type="protein sequence ID" value="EFN58505.1"/>
    <property type="molecule type" value="Genomic_DNA"/>
</dbReference>
<dbReference type="SUPFAM" id="SSF57184">
    <property type="entry name" value="Growth factor receptor domain"/>
    <property type="match status" value="2"/>
</dbReference>
<dbReference type="Proteomes" id="UP000008141">
    <property type="component" value="Unassembled WGS sequence"/>
</dbReference>
<dbReference type="PANTHER" id="PTHR23275:SF100">
    <property type="entry name" value="EGF-LIKE DOMAIN-CONTAINING PROTEIN"/>
    <property type="match status" value="1"/>
</dbReference>
<dbReference type="InterPro" id="IPR009030">
    <property type="entry name" value="Growth_fac_rcpt_cys_sf"/>
</dbReference>
<proteinExistence type="predicted"/>
<dbReference type="InParanoid" id="E1Z5N7"/>
<keyword evidence="2" id="KW-1185">Reference proteome</keyword>
<dbReference type="OrthoDB" id="515847at2759"/>
<evidence type="ECO:0000313" key="1">
    <source>
        <dbReference type="EMBL" id="EFN58505.1"/>
    </source>
</evidence>
<dbReference type="KEGG" id="cvr:CHLNCDRAFT_140556"/>
<dbReference type="GeneID" id="17358118"/>
<reference evidence="1 2" key="1">
    <citation type="journal article" date="2010" name="Plant Cell">
        <title>The Chlorella variabilis NC64A genome reveals adaptation to photosymbiosis, coevolution with viruses, and cryptic sex.</title>
        <authorList>
            <person name="Blanc G."/>
            <person name="Duncan G."/>
            <person name="Agarkova I."/>
            <person name="Borodovsky M."/>
            <person name="Gurnon J."/>
            <person name="Kuo A."/>
            <person name="Lindquist E."/>
            <person name="Lucas S."/>
            <person name="Pangilinan J."/>
            <person name="Polle J."/>
            <person name="Salamov A."/>
            <person name="Terry A."/>
            <person name="Yamada T."/>
            <person name="Dunigan D.D."/>
            <person name="Grigoriev I.V."/>
            <person name="Claverie J.M."/>
            <person name="Van Etten J.L."/>
        </authorList>
    </citation>
    <scope>NUCLEOTIDE SEQUENCE [LARGE SCALE GENOMIC DNA]</scope>
    <source>
        <strain evidence="1 2">NC64A</strain>
    </source>
</reference>
<dbReference type="RefSeq" id="XP_005850607.1">
    <property type="nucleotide sequence ID" value="XM_005850545.1"/>
</dbReference>
<organism evidence="2">
    <name type="scientific">Chlorella variabilis</name>
    <name type="common">Green alga</name>
    <dbReference type="NCBI Taxonomy" id="554065"/>
    <lineage>
        <taxon>Eukaryota</taxon>
        <taxon>Viridiplantae</taxon>
        <taxon>Chlorophyta</taxon>
        <taxon>core chlorophytes</taxon>
        <taxon>Trebouxiophyceae</taxon>
        <taxon>Chlorellales</taxon>
        <taxon>Chlorellaceae</taxon>
        <taxon>Chlorella clade</taxon>
        <taxon>Chlorella</taxon>
    </lineage>
</organism>
<evidence type="ECO:0000313" key="2">
    <source>
        <dbReference type="Proteomes" id="UP000008141"/>
    </source>
</evidence>
<protein>
    <recommendedName>
        <fullName evidence="3">TNFR-Cys domain-containing protein</fullName>
    </recommendedName>
</protein>
<gene>
    <name evidence="1" type="ORF">CHLNCDRAFT_140556</name>
</gene>
<dbReference type="PANTHER" id="PTHR23275">
    <property type="entry name" value="CABRIOLET.-RELATED"/>
    <property type="match status" value="1"/>
</dbReference>
<dbReference type="AlphaFoldDB" id="E1Z5N7"/>
<name>E1Z5N7_CHLVA</name>
<accession>E1Z5N7</accession>
<dbReference type="SMART" id="SM00261">
    <property type="entry name" value="FU"/>
    <property type="match status" value="3"/>
</dbReference>